<comment type="subcellular location">
    <subcellularLocation>
        <location evidence="1">Membrane</location>
        <topology evidence="1">Multi-pass membrane protein</topology>
    </subcellularLocation>
</comment>
<gene>
    <name evidence="5" type="ORF">GOODEAATRI_002798</name>
</gene>
<comment type="caution">
    <text evidence="5">The sequence shown here is derived from an EMBL/GenBank/DDBJ whole genome shotgun (WGS) entry which is preliminary data.</text>
</comment>
<dbReference type="Gene3D" id="3.40.50.1000">
    <property type="entry name" value="HAD superfamily/HAD-like"/>
    <property type="match status" value="1"/>
</dbReference>
<dbReference type="PANTHER" id="PTHR24092">
    <property type="entry name" value="PROBABLE PHOSPHOLIPID-TRANSPORTING ATPASE"/>
    <property type="match status" value="1"/>
</dbReference>
<dbReference type="SUPFAM" id="SSF56784">
    <property type="entry name" value="HAD-like"/>
    <property type="match status" value="1"/>
</dbReference>
<evidence type="ECO:0000313" key="6">
    <source>
        <dbReference type="Proteomes" id="UP001476798"/>
    </source>
</evidence>
<dbReference type="InterPro" id="IPR032630">
    <property type="entry name" value="P_typ_ATPase_c"/>
</dbReference>
<keyword evidence="6" id="KW-1185">Reference proteome</keyword>
<organism evidence="5 6">
    <name type="scientific">Goodea atripinnis</name>
    <dbReference type="NCBI Taxonomy" id="208336"/>
    <lineage>
        <taxon>Eukaryota</taxon>
        <taxon>Metazoa</taxon>
        <taxon>Chordata</taxon>
        <taxon>Craniata</taxon>
        <taxon>Vertebrata</taxon>
        <taxon>Euteleostomi</taxon>
        <taxon>Actinopterygii</taxon>
        <taxon>Neopterygii</taxon>
        <taxon>Teleostei</taxon>
        <taxon>Neoteleostei</taxon>
        <taxon>Acanthomorphata</taxon>
        <taxon>Ovalentaria</taxon>
        <taxon>Atherinomorphae</taxon>
        <taxon>Cyprinodontiformes</taxon>
        <taxon>Goodeidae</taxon>
        <taxon>Goodea</taxon>
    </lineage>
</organism>
<keyword evidence="3" id="KW-0460">Magnesium</keyword>
<dbReference type="Pfam" id="PF16212">
    <property type="entry name" value="PhoLip_ATPase_C"/>
    <property type="match status" value="1"/>
</dbReference>
<reference evidence="5 6" key="1">
    <citation type="submission" date="2021-06" db="EMBL/GenBank/DDBJ databases">
        <authorList>
            <person name="Palmer J.M."/>
        </authorList>
    </citation>
    <scope>NUCLEOTIDE SEQUENCE [LARGE SCALE GENOMIC DNA]</scope>
    <source>
        <strain evidence="5 6">GA_2019</strain>
        <tissue evidence="5">Muscle</tissue>
    </source>
</reference>
<dbReference type="PANTHER" id="PTHR24092:SF81">
    <property type="entry name" value="PHOSPHOLIPID-TRANSPORTING ATPASE VA"/>
    <property type="match status" value="1"/>
</dbReference>
<dbReference type="InterPro" id="IPR023214">
    <property type="entry name" value="HAD_sf"/>
</dbReference>
<feature type="domain" description="P-type ATPase C-terminal" evidence="4">
    <location>
        <begin position="237"/>
        <end position="326"/>
    </location>
</feature>
<sequence>MLAYKRLILMMVVANPPSPELTTTDEVQPAHLGWRATGIEDRLQDGVPETIASLRKAGLQIWVLTGDKQETAVNIAYACKLLDPDEEMLTLNADSQEACAVLLEESLHYIQAKFFCSSGDQSTKTFQSNFAPFEMYPSSSLSTTSSHTSHFLVHRLGLVIDGRTLAYALDKSLEDKFLAVARSCRSVLCCRSTPLQKSMVVKLVRNKLKVMTLAIGEIEKIFGFQILFRCPLSESCISTVFWYQFYCGFSGSAMIDQWYLIFFNLMFSAFPQLITGTLDKDVSEETLQQLPQLYVNGQNSEVQSIVSQKILVINSFLSVFNFWVFSFLKV</sequence>
<evidence type="ECO:0000256" key="2">
    <source>
        <dbReference type="ARBA" id="ARBA00022723"/>
    </source>
</evidence>
<protein>
    <recommendedName>
        <fullName evidence="4">P-type ATPase C-terminal domain-containing protein</fullName>
    </recommendedName>
</protein>
<evidence type="ECO:0000313" key="5">
    <source>
        <dbReference type="EMBL" id="MEQ2173940.1"/>
    </source>
</evidence>
<evidence type="ECO:0000256" key="3">
    <source>
        <dbReference type="ARBA" id="ARBA00022842"/>
    </source>
</evidence>
<name>A0ABV0NRM8_9TELE</name>
<accession>A0ABV0NRM8</accession>
<proteinExistence type="predicted"/>
<evidence type="ECO:0000256" key="1">
    <source>
        <dbReference type="ARBA" id="ARBA00004141"/>
    </source>
</evidence>
<dbReference type="EMBL" id="JAHRIO010050078">
    <property type="protein sequence ID" value="MEQ2173940.1"/>
    <property type="molecule type" value="Genomic_DNA"/>
</dbReference>
<dbReference type="Proteomes" id="UP001476798">
    <property type="component" value="Unassembled WGS sequence"/>
</dbReference>
<dbReference type="InterPro" id="IPR036412">
    <property type="entry name" value="HAD-like_sf"/>
</dbReference>
<keyword evidence="2" id="KW-0479">Metal-binding</keyword>
<evidence type="ECO:0000259" key="4">
    <source>
        <dbReference type="Pfam" id="PF16212"/>
    </source>
</evidence>